<proteinExistence type="predicted"/>
<dbReference type="AlphaFoldDB" id="A0A1B7NU13"/>
<feature type="region of interest" description="Disordered" evidence="1">
    <location>
        <begin position="18"/>
        <end position="51"/>
    </location>
</feature>
<gene>
    <name evidence="2" type="ORF">ACJ72_05409</name>
</gene>
<dbReference type="STRING" id="1658172.A0A1B7NU13"/>
<dbReference type="OrthoDB" id="79480at2759"/>
<evidence type="ECO:0000256" key="1">
    <source>
        <dbReference type="SAM" id="MobiDB-lite"/>
    </source>
</evidence>
<name>A0A1B7NU13_9EURO</name>
<dbReference type="Proteomes" id="UP000091918">
    <property type="component" value="Unassembled WGS sequence"/>
</dbReference>
<feature type="non-terminal residue" evidence="2">
    <location>
        <position position="1"/>
    </location>
</feature>
<dbReference type="EMBL" id="LGUA01000750">
    <property type="protein sequence ID" value="OAX80260.1"/>
    <property type="molecule type" value="Genomic_DNA"/>
</dbReference>
<accession>A0A1B7NU13</accession>
<feature type="compositionally biased region" description="Low complexity" evidence="1">
    <location>
        <begin position="34"/>
        <end position="43"/>
    </location>
</feature>
<sequence length="131" mass="14339">SQMRLNAFFVKPTISGSTSTVNAAAGETGQIPNSGSDSSGSSDAVKAEKKPLSDYEQEFPPFFLQSHVTLAPPHRFERDLPSINFAREKLDSIFKKDTSSEQDGPALKYCPSELFDVLPYKRRQGKASALP</sequence>
<evidence type="ECO:0000313" key="3">
    <source>
        <dbReference type="Proteomes" id="UP000091918"/>
    </source>
</evidence>
<protein>
    <submittedName>
        <fullName evidence="2">Uncharacterized protein</fullName>
    </submittedName>
</protein>
<evidence type="ECO:0000313" key="2">
    <source>
        <dbReference type="EMBL" id="OAX80260.1"/>
    </source>
</evidence>
<comment type="caution">
    <text evidence="2">The sequence shown here is derived from an EMBL/GenBank/DDBJ whole genome shotgun (WGS) entry which is preliminary data.</text>
</comment>
<organism evidence="2 3">
    <name type="scientific">Emergomyces africanus</name>
    <dbReference type="NCBI Taxonomy" id="1955775"/>
    <lineage>
        <taxon>Eukaryota</taxon>
        <taxon>Fungi</taxon>
        <taxon>Dikarya</taxon>
        <taxon>Ascomycota</taxon>
        <taxon>Pezizomycotina</taxon>
        <taxon>Eurotiomycetes</taxon>
        <taxon>Eurotiomycetidae</taxon>
        <taxon>Onygenales</taxon>
        <taxon>Ajellomycetaceae</taxon>
        <taxon>Emergomyces</taxon>
    </lineage>
</organism>
<keyword evidence="3" id="KW-1185">Reference proteome</keyword>
<reference evidence="2 3" key="1">
    <citation type="submission" date="2015-07" db="EMBL/GenBank/DDBJ databases">
        <title>Emmonsia species relationships and genome sequence.</title>
        <authorList>
            <person name="Cuomo C.A."/>
            <person name="Schwartz I.S."/>
            <person name="Kenyon C."/>
            <person name="de Hoog G.S."/>
            <person name="Govender N.P."/>
            <person name="Botha A."/>
            <person name="Moreno L."/>
            <person name="de Vries M."/>
            <person name="Munoz J.F."/>
            <person name="Stielow J.B."/>
        </authorList>
    </citation>
    <scope>NUCLEOTIDE SEQUENCE [LARGE SCALE GENOMIC DNA]</scope>
    <source>
        <strain evidence="2 3">CBS 136260</strain>
    </source>
</reference>